<keyword evidence="1" id="KW-0489">Methyltransferase</keyword>
<evidence type="ECO:0000259" key="3">
    <source>
        <dbReference type="Pfam" id="PF08241"/>
    </source>
</evidence>
<gene>
    <name evidence="4" type="primary">bioC1</name>
    <name evidence="4" type="ordered locus">azo1891</name>
</gene>
<name>A1K6Q3_AZOSB</name>
<dbReference type="InterPro" id="IPR029063">
    <property type="entry name" value="SAM-dependent_MTases_sf"/>
</dbReference>
<reference evidence="4 5" key="1">
    <citation type="journal article" date="2006" name="Nat. Biotechnol.">
        <title>Complete genome of the mutualistic, N2-fixing grass endophyte Azoarcus sp. strain BH72.</title>
        <authorList>
            <person name="Krause A."/>
            <person name="Ramakumar A."/>
            <person name="Bartels D."/>
            <person name="Battistoni F."/>
            <person name="Bekel T."/>
            <person name="Boch J."/>
            <person name="Boehm M."/>
            <person name="Friedrich F."/>
            <person name="Hurek T."/>
            <person name="Krause L."/>
            <person name="Linke B."/>
            <person name="McHardy A.C."/>
            <person name="Sarkar A."/>
            <person name="Schneiker S."/>
            <person name="Syed A.A."/>
            <person name="Thauer R."/>
            <person name="Vorhoelter F.-J."/>
            <person name="Weidner S."/>
            <person name="Puehler A."/>
            <person name="Reinhold-Hurek B."/>
            <person name="Kaiser O."/>
            <person name="Goesmann A."/>
        </authorList>
    </citation>
    <scope>NUCLEOTIDE SEQUENCE [LARGE SCALE GENOMIC DNA]</scope>
    <source>
        <strain evidence="4 5">BH72</strain>
    </source>
</reference>
<dbReference type="SUPFAM" id="SSF53335">
    <property type="entry name" value="S-adenosyl-L-methionine-dependent methyltransferases"/>
    <property type="match status" value="1"/>
</dbReference>
<keyword evidence="2" id="KW-0808">Transferase</keyword>
<dbReference type="EMBL" id="AM406670">
    <property type="protein sequence ID" value="CAL94508.1"/>
    <property type="molecule type" value="Genomic_DNA"/>
</dbReference>
<dbReference type="GO" id="GO:0008757">
    <property type="term" value="F:S-adenosylmethionine-dependent methyltransferase activity"/>
    <property type="evidence" value="ECO:0007669"/>
    <property type="project" value="InterPro"/>
</dbReference>
<dbReference type="Gene3D" id="3.40.50.150">
    <property type="entry name" value="Vaccinia Virus protein VP39"/>
    <property type="match status" value="1"/>
</dbReference>
<dbReference type="RefSeq" id="WP_011765624.1">
    <property type="nucleotide sequence ID" value="NC_008702.1"/>
</dbReference>
<sequence>MLEPTARKAAVRRAFDRAADGYDRAADIQRAACDRLAVLAHRHPPAHGATCVIDAGCGTGYGAAALTALCPAASRIGVDFAPAMLQQMRRVAGAVAPVCADIEALPLATGCADALWSSLAMQWCTPARVLAECARVLRPGGAGWIATLGPRTLYELRAAFAEVDGAAHVLDMHDAAVWCAAARGAGLAVLACESAELQAHAPNLRTLLHNIKAVGAQTVPGDRRRAPLGRSAWRRLEHAYEAYRDADGRLPATYDLILLALFRP</sequence>
<dbReference type="STRING" id="62928.azo1891"/>
<protein>
    <submittedName>
        <fullName evidence="4">Biotin synthesis protein</fullName>
    </submittedName>
</protein>
<dbReference type="Proteomes" id="UP000002588">
    <property type="component" value="Chromosome"/>
</dbReference>
<dbReference type="HOGENOM" id="CLU_046586_2_2_4"/>
<dbReference type="PANTHER" id="PTHR13090">
    <property type="entry name" value="ARGININE-HYDROXYLASE NDUFAF5, MITOCHONDRIAL"/>
    <property type="match status" value="1"/>
</dbReference>
<dbReference type="PANTHER" id="PTHR13090:SF1">
    <property type="entry name" value="ARGININE-HYDROXYLASE NDUFAF5, MITOCHONDRIAL"/>
    <property type="match status" value="1"/>
</dbReference>
<dbReference type="CDD" id="cd02440">
    <property type="entry name" value="AdoMet_MTases"/>
    <property type="match status" value="1"/>
</dbReference>
<dbReference type="KEGG" id="azo:azo1891"/>
<evidence type="ECO:0000313" key="5">
    <source>
        <dbReference type="Proteomes" id="UP000002588"/>
    </source>
</evidence>
<keyword evidence="5" id="KW-1185">Reference proteome</keyword>
<accession>A1K6Q3</accession>
<evidence type="ECO:0000256" key="2">
    <source>
        <dbReference type="ARBA" id="ARBA00022679"/>
    </source>
</evidence>
<dbReference type="InterPro" id="IPR050602">
    <property type="entry name" value="Malonyl-ACP_OMT"/>
</dbReference>
<dbReference type="eggNOG" id="COG2226">
    <property type="taxonomic scope" value="Bacteria"/>
</dbReference>
<evidence type="ECO:0000313" key="4">
    <source>
        <dbReference type="EMBL" id="CAL94508.1"/>
    </source>
</evidence>
<dbReference type="AlphaFoldDB" id="A1K6Q3"/>
<evidence type="ECO:0000256" key="1">
    <source>
        <dbReference type="ARBA" id="ARBA00022603"/>
    </source>
</evidence>
<organism evidence="4 5">
    <name type="scientific">Azoarcus sp. (strain BH72)</name>
    <dbReference type="NCBI Taxonomy" id="418699"/>
    <lineage>
        <taxon>Bacteria</taxon>
        <taxon>Pseudomonadati</taxon>
        <taxon>Pseudomonadota</taxon>
        <taxon>Betaproteobacteria</taxon>
        <taxon>Rhodocyclales</taxon>
        <taxon>Zoogloeaceae</taxon>
        <taxon>Azoarcus</taxon>
    </lineage>
</organism>
<feature type="domain" description="Methyltransferase type 11" evidence="3">
    <location>
        <begin position="54"/>
        <end position="142"/>
    </location>
</feature>
<dbReference type="InterPro" id="IPR013216">
    <property type="entry name" value="Methyltransf_11"/>
</dbReference>
<dbReference type="GO" id="GO:0032259">
    <property type="term" value="P:methylation"/>
    <property type="evidence" value="ECO:0007669"/>
    <property type="project" value="UniProtKB-KW"/>
</dbReference>
<proteinExistence type="predicted"/>
<dbReference type="Pfam" id="PF08241">
    <property type="entry name" value="Methyltransf_11"/>
    <property type="match status" value="1"/>
</dbReference>